<feature type="transmembrane region" description="Helical" evidence="7">
    <location>
        <begin position="194"/>
        <end position="222"/>
    </location>
</feature>
<feature type="transmembrane region" description="Helical" evidence="7">
    <location>
        <begin position="91"/>
        <end position="108"/>
    </location>
</feature>
<feature type="transmembrane region" description="Helical" evidence="7">
    <location>
        <begin position="347"/>
        <end position="367"/>
    </location>
</feature>
<feature type="transmembrane region" description="Helical" evidence="7">
    <location>
        <begin position="9"/>
        <end position="27"/>
    </location>
</feature>
<keyword evidence="2" id="KW-1003">Cell membrane</keyword>
<dbReference type="AlphaFoldDB" id="A0A6J6CYZ2"/>
<sequence>METRVNQVVTLRTIALVAASFLVHLWALTASKLFPDAISFGDLSLYDYWAFQVDQGIGIYGLATEWVYPALAFVPIWIAGAVNFLSYEISWLVLVFALNTAAALLLVTPPTRGKLFSGTEASWTLLAALFALGPVAVSRIDSVSAALAIFGLVAISKKSQGLAAALFTLAGWIKIWPIALFAALVSSFQNKLRAFLVATAISAGIIGLGLSIGGTTVFSFIFQQQDRGIQIESVIATPWMWLAKMGSANIFFDDVVLTNQVSGVFVEEIASISNLILFIALAITIFLAARAVQSGRDRNEVFALASLTGVLDLIVFNKVGSPQFMTWVTVALVALVYFKVRGARTALTIGAAILILTQLVYPVFYIGLLGLDILPLGLLTIRNLLLVVLLVWANIRLAKRASLAKSVDS</sequence>
<name>A0A6J6CYZ2_9ZZZZ</name>
<feature type="transmembrane region" description="Helical" evidence="7">
    <location>
        <begin position="128"/>
        <end position="155"/>
    </location>
</feature>
<evidence type="ECO:0000256" key="6">
    <source>
        <dbReference type="ARBA" id="ARBA00023136"/>
    </source>
</evidence>
<evidence type="ECO:0000256" key="2">
    <source>
        <dbReference type="ARBA" id="ARBA00022475"/>
    </source>
</evidence>
<feature type="transmembrane region" description="Helical" evidence="7">
    <location>
        <begin position="272"/>
        <end position="289"/>
    </location>
</feature>
<evidence type="ECO:0000256" key="5">
    <source>
        <dbReference type="ARBA" id="ARBA00022989"/>
    </source>
</evidence>
<dbReference type="GO" id="GO:0005886">
    <property type="term" value="C:plasma membrane"/>
    <property type="evidence" value="ECO:0007669"/>
    <property type="project" value="UniProtKB-SubCell"/>
</dbReference>
<keyword evidence="4 7" id="KW-0812">Transmembrane</keyword>
<keyword evidence="6 7" id="KW-0472">Membrane</keyword>
<reference evidence="8" key="1">
    <citation type="submission" date="2020-05" db="EMBL/GenBank/DDBJ databases">
        <authorList>
            <person name="Chiriac C."/>
            <person name="Salcher M."/>
            <person name="Ghai R."/>
            <person name="Kavagutti S V."/>
        </authorList>
    </citation>
    <scope>NUCLEOTIDE SEQUENCE</scope>
</reference>
<keyword evidence="5 7" id="KW-1133">Transmembrane helix</keyword>
<dbReference type="InterPro" id="IPR018584">
    <property type="entry name" value="GT87"/>
</dbReference>
<comment type="subcellular location">
    <subcellularLocation>
        <location evidence="1">Cell membrane</location>
        <topology evidence="1">Multi-pass membrane protein</topology>
    </subcellularLocation>
</comment>
<evidence type="ECO:0000313" key="8">
    <source>
        <dbReference type="EMBL" id="CAB4556356.1"/>
    </source>
</evidence>
<feature type="transmembrane region" description="Helical" evidence="7">
    <location>
        <begin position="373"/>
        <end position="395"/>
    </location>
</feature>
<protein>
    <submittedName>
        <fullName evidence="8">Unannotated protein</fullName>
    </submittedName>
</protein>
<feature type="transmembrane region" description="Helical" evidence="7">
    <location>
        <begin position="66"/>
        <end position="84"/>
    </location>
</feature>
<gene>
    <name evidence="8" type="ORF">UFOPK1537_00629</name>
</gene>
<dbReference type="Pfam" id="PF09594">
    <property type="entry name" value="GT87"/>
    <property type="match status" value="1"/>
</dbReference>
<evidence type="ECO:0000256" key="3">
    <source>
        <dbReference type="ARBA" id="ARBA00022679"/>
    </source>
</evidence>
<organism evidence="8">
    <name type="scientific">freshwater metagenome</name>
    <dbReference type="NCBI Taxonomy" id="449393"/>
    <lineage>
        <taxon>unclassified sequences</taxon>
        <taxon>metagenomes</taxon>
        <taxon>ecological metagenomes</taxon>
    </lineage>
</organism>
<proteinExistence type="predicted"/>
<evidence type="ECO:0000256" key="4">
    <source>
        <dbReference type="ARBA" id="ARBA00022692"/>
    </source>
</evidence>
<feature type="transmembrane region" description="Helical" evidence="7">
    <location>
        <begin position="324"/>
        <end position="340"/>
    </location>
</feature>
<evidence type="ECO:0000256" key="7">
    <source>
        <dbReference type="SAM" id="Phobius"/>
    </source>
</evidence>
<keyword evidence="3" id="KW-0808">Transferase</keyword>
<dbReference type="GO" id="GO:0016758">
    <property type="term" value="F:hexosyltransferase activity"/>
    <property type="evidence" value="ECO:0007669"/>
    <property type="project" value="InterPro"/>
</dbReference>
<feature type="transmembrane region" description="Helical" evidence="7">
    <location>
        <begin position="162"/>
        <end position="188"/>
    </location>
</feature>
<dbReference type="EMBL" id="CAEZSX010000092">
    <property type="protein sequence ID" value="CAB4556356.1"/>
    <property type="molecule type" value="Genomic_DNA"/>
</dbReference>
<evidence type="ECO:0000256" key="1">
    <source>
        <dbReference type="ARBA" id="ARBA00004651"/>
    </source>
</evidence>
<accession>A0A6J6CYZ2</accession>